<comment type="similarity">
    <text evidence="3 7">Belongs to the alanine racemase family.</text>
</comment>
<comment type="function">
    <text evidence="7">Catalyzes the interconversion of L-alanine and D-alanine. May also act on other amino acids.</text>
</comment>
<accession>A0ABX7K8X1</accession>
<dbReference type="CDD" id="cd00430">
    <property type="entry name" value="PLPDE_III_AR"/>
    <property type="match status" value="1"/>
</dbReference>
<evidence type="ECO:0000313" key="9">
    <source>
        <dbReference type="EMBL" id="QSB44685.1"/>
    </source>
</evidence>
<dbReference type="Proteomes" id="UP000663637">
    <property type="component" value="Chromosome"/>
</dbReference>
<dbReference type="HAMAP" id="MF_01201">
    <property type="entry name" value="Ala_racemase"/>
    <property type="match status" value="1"/>
</dbReference>
<dbReference type="SMART" id="SM01005">
    <property type="entry name" value="Ala_racemase_C"/>
    <property type="match status" value="1"/>
</dbReference>
<gene>
    <name evidence="9" type="primary">alr</name>
    <name evidence="9" type="ORF">IDJ81_00335</name>
</gene>
<feature type="binding site" evidence="7">
    <location>
        <position position="310"/>
    </location>
    <ligand>
        <name>substrate</name>
    </ligand>
</feature>
<organism evidence="9 10">
    <name type="scientific">Tsuneonella flava</name>
    <dbReference type="NCBI Taxonomy" id="2055955"/>
    <lineage>
        <taxon>Bacteria</taxon>
        <taxon>Pseudomonadati</taxon>
        <taxon>Pseudomonadota</taxon>
        <taxon>Alphaproteobacteria</taxon>
        <taxon>Sphingomonadales</taxon>
        <taxon>Erythrobacteraceae</taxon>
        <taxon>Tsuneonella</taxon>
    </lineage>
</organism>
<keyword evidence="6 7" id="KW-0413">Isomerase</keyword>
<dbReference type="EC" id="5.1.1.1" evidence="4 7"/>
<keyword evidence="10" id="KW-1185">Reference proteome</keyword>
<sequence length="381" mass="40537">MAERYHQYAASSIMEIDLDALRANYREISCKAEPAQCGAVVKANAYGLGACRVVPALQREGCRLFFVAQLCEAIAIEPVLGPDSTVYVLNGIDPGDEALCADHGFFPVINSTLQLRNWRTLARERGQALPAALQVDSGMSRLGLPAAVAADLARDPSLRREIDFRLLMTHLACADEPTHPANRDQLATFSSLSALFPDVPSSIANSAGSILAKAFHCNAVRPGIALYGVDPGPGTASLLPVVRLSARVLQIRKIVAGTGVGYGLTHVAPGAQRLATIAIGYADGWPRSLSGIGAAYFNGIRLPIAGRVSMDSMTVCLDALTSQTLSEGDFVELIGPSQTLADVARDADTIAYEILTRIGSRHQRIYSEQGDIEVLNPGELV</sequence>
<dbReference type="InterPro" id="IPR020622">
    <property type="entry name" value="Ala_racemase_pyridoxalP-BS"/>
</dbReference>
<feature type="domain" description="Alanine racemase C-terminal" evidence="8">
    <location>
        <begin position="241"/>
        <end position="367"/>
    </location>
</feature>
<dbReference type="InterPro" id="IPR011079">
    <property type="entry name" value="Ala_racemase_C"/>
</dbReference>
<comment type="cofactor">
    <cofactor evidence="2 7">
        <name>pyridoxal 5'-phosphate</name>
        <dbReference type="ChEBI" id="CHEBI:597326"/>
    </cofactor>
</comment>
<dbReference type="Gene3D" id="3.20.20.10">
    <property type="entry name" value="Alanine racemase"/>
    <property type="match status" value="1"/>
</dbReference>
<evidence type="ECO:0000256" key="1">
    <source>
        <dbReference type="ARBA" id="ARBA00000316"/>
    </source>
</evidence>
<evidence type="ECO:0000256" key="3">
    <source>
        <dbReference type="ARBA" id="ARBA00007880"/>
    </source>
</evidence>
<dbReference type="PROSITE" id="PS00395">
    <property type="entry name" value="ALANINE_RACEMASE"/>
    <property type="match status" value="1"/>
</dbReference>
<dbReference type="GO" id="GO:0008784">
    <property type="term" value="F:alanine racemase activity"/>
    <property type="evidence" value="ECO:0007669"/>
    <property type="project" value="UniProtKB-EC"/>
</dbReference>
<evidence type="ECO:0000256" key="7">
    <source>
        <dbReference type="HAMAP-Rule" id="MF_01201"/>
    </source>
</evidence>
<feature type="active site" description="Proton acceptor; specific for L-alanine" evidence="7">
    <location>
        <position position="262"/>
    </location>
</feature>
<reference evidence="9 10" key="1">
    <citation type="submission" date="2020-09" db="EMBL/GenBank/DDBJ databases">
        <title>Complete genome sequence of altererythrobacter flavus SS-21NJ, isolated from Dongying oil sludge in Shandong province.</title>
        <authorList>
            <person name="Sun S."/>
            <person name="Zhang Z."/>
        </authorList>
    </citation>
    <scope>NUCLEOTIDE SEQUENCE [LARGE SCALE GENOMIC DNA]</scope>
    <source>
        <strain evidence="9 10">SS-21NJ</strain>
    </source>
</reference>
<evidence type="ECO:0000256" key="5">
    <source>
        <dbReference type="ARBA" id="ARBA00022898"/>
    </source>
</evidence>
<evidence type="ECO:0000256" key="6">
    <source>
        <dbReference type="ARBA" id="ARBA00023235"/>
    </source>
</evidence>
<feature type="binding site" evidence="7">
    <location>
        <position position="141"/>
    </location>
    <ligand>
        <name>substrate</name>
    </ligand>
</feature>
<dbReference type="PANTHER" id="PTHR30511:SF0">
    <property type="entry name" value="ALANINE RACEMASE, CATABOLIC-RELATED"/>
    <property type="match status" value="1"/>
</dbReference>
<dbReference type="NCBIfam" id="TIGR00492">
    <property type="entry name" value="alr"/>
    <property type="match status" value="1"/>
</dbReference>
<evidence type="ECO:0000256" key="2">
    <source>
        <dbReference type="ARBA" id="ARBA00001933"/>
    </source>
</evidence>
<comment type="catalytic activity">
    <reaction evidence="1 7">
        <text>L-alanine = D-alanine</text>
        <dbReference type="Rhea" id="RHEA:20249"/>
        <dbReference type="ChEBI" id="CHEBI:57416"/>
        <dbReference type="ChEBI" id="CHEBI:57972"/>
        <dbReference type="EC" id="5.1.1.1"/>
    </reaction>
</comment>
<name>A0ABX7K8X1_9SPHN</name>
<dbReference type="RefSeq" id="WP_102153645.1">
    <property type="nucleotide sequence ID" value="NZ_CP061510.1"/>
</dbReference>
<dbReference type="EMBL" id="CP061510">
    <property type="protein sequence ID" value="QSB44685.1"/>
    <property type="molecule type" value="Genomic_DNA"/>
</dbReference>
<comment type="pathway">
    <text evidence="7">Amino-acid biosynthesis; D-alanine biosynthesis; D-alanine from L-alanine: step 1/1.</text>
</comment>
<keyword evidence="5 7" id="KW-0663">Pyridoxal phosphate</keyword>
<dbReference type="SUPFAM" id="SSF50621">
    <property type="entry name" value="Alanine racemase C-terminal domain-like"/>
    <property type="match status" value="1"/>
</dbReference>
<dbReference type="Gene3D" id="2.40.37.10">
    <property type="entry name" value="Lyase, Ornithine Decarboxylase, Chain A, domain 1"/>
    <property type="match status" value="1"/>
</dbReference>
<feature type="modified residue" description="N6-(pyridoxal phosphate)lysine" evidence="7">
    <location>
        <position position="42"/>
    </location>
</feature>
<dbReference type="InterPro" id="IPR029066">
    <property type="entry name" value="PLP-binding_barrel"/>
</dbReference>
<evidence type="ECO:0000256" key="4">
    <source>
        <dbReference type="ARBA" id="ARBA00013089"/>
    </source>
</evidence>
<dbReference type="InterPro" id="IPR009006">
    <property type="entry name" value="Ala_racemase/Decarboxylase_C"/>
</dbReference>
<feature type="active site" description="Proton acceptor; specific for D-alanine" evidence="7">
    <location>
        <position position="42"/>
    </location>
</feature>
<dbReference type="SUPFAM" id="SSF51419">
    <property type="entry name" value="PLP-binding barrel"/>
    <property type="match status" value="1"/>
</dbReference>
<dbReference type="InterPro" id="IPR001608">
    <property type="entry name" value="Ala_racemase_N"/>
</dbReference>
<proteinExistence type="inferred from homology"/>
<evidence type="ECO:0000259" key="8">
    <source>
        <dbReference type="SMART" id="SM01005"/>
    </source>
</evidence>
<dbReference type="PANTHER" id="PTHR30511">
    <property type="entry name" value="ALANINE RACEMASE"/>
    <property type="match status" value="1"/>
</dbReference>
<dbReference type="PRINTS" id="PR00992">
    <property type="entry name" value="ALARACEMASE"/>
</dbReference>
<dbReference type="InterPro" id="IPR000821">
    <property type="entry name" value="Ala_racemase"/>
</dbReference>
<protein>
    <recommendedName>
        <fullName evidence="4 7">Alanine racemase</fullName>
        <ecNumber evidence="4 7">5.1.1.1</ecNumber>
    </recommendedName>
</protein>
<evidence type="ECO:0000313" key="10">
    <source>
        <dbReference type="Proteomes" id="UP000663637"/>
    </source>
</evidence>
<dbReference type="Pfam" id="PF00842">
    <property type="entry name" value="Ala_racemase_C"/>
    <property type="match status" value="1"/>
</dbReference>
<dbReference type="Pfam" id="PF01168">
    <property type="entry name" value="Ala_racemase_N"/>
    <property type="match status" value="1"/>
</dbReference>